<dbReference type="Pfam" id="PF00061">
    <property type="entry name" value="Lipocalin"/>
    <property type="match status" value="3"/>
</dbReference>
<reference evidence="31 32" key="1">
    <citation type="submission" date="2019-06" db="EMBL/GenBank/DDBJ databases">
        <title>Draft genomes of female and male turbot (Scophthalmus maximus).</title>
        <authorList>
            <person name="Xu H."/>
            <person name="Xu X.-W."/>
            <person name="Shao C."/>
            <person name="Chen S."/>
        </authorList>
    </citation>
    <scope>NUCLEOTIDE SEQUENCE [LARGE SCALE GENOMIC DNA]</scope>
    <source>
        <strain evidence="31">Ysfricsl-2016a</strain>
        <tissue evidence="31">Blood</tissue>
    </source>
</reference>
<evidence type="ECO:0000256" key="22">
    <source>
        <dbReference type="ARBA" id="ARBA00023002"/>
    </source>
</evidence>
<dbReference type="InterPro" id="IPR020901">
    <property type="entry name" value="Prtase_inh_Kunz-CS"/>
</dbReference>
<evidence type="ECO:0000256" key="24">
    <source>
        <dbReference type="ARBA" id="ARBA00023136"/>
    </source>
</evidence>
<evidence type="ECO:0000256" key="15">
    <source>
        <dbReference type="ARBA" id="ARBA00022729"/>
    </source>
</evidence>
<evidence type="ECO:0000256" key="25">
    <source>
        <dbReference type="ARBA" id="ARBA00023157"/>
    </source>
</evidence>
<dbReference type="GO" id="GO:0031965">
    <property type="term" value="C:nuclear membrane"/>
    <property type="evidence" value="ECO:0007669"/>
    <property type="project" value="UniProtKB-SubCell"/>
</dbReference>
<dbReference type="PROSITE" id="PS00213">
    <property type="entry name" value="LIPOCALIN"/>
    <property type="match status" value="2"/>
</dbReference>
<dbReference type="SMART" id="SM00131">
    <property type="entry name" value="KU"/>
    <property type="match status" value="2"/>
</dbReference>
<evidence type="ECO:0000256" key="8">
    <source>
        <dbReference type="ARBA" id="ARBA00018905"/>
    </source>
</evidence>
<evidence type="ECO:0000256" key="13">
    <source>
        <dbReference type="ARBA" id="ARBA00022685"/>
    </source>
</evidence>
<keyword evidence="12" id="KW-0272">Extracellular matrix</keyword>
<sequence>MNEHHQQQQQAEHCALLKFLNLRPIHRVQVSFPKSMRTTVVAVVMVILCVMMVHADVKPQKDFNLQRFAGKWYRVGLAYDSLSFVPFRDKLKASMGIITALPNGNVNLTMWDATTLSCRSKLYQYERTSVPGQFTYFSTRHNVVKDITVVDTNYNEYAVVLKHKVFNREYTQVALYGRSQRVRIDVINKFKAFALSRGFPRDSILTPTPAALWETISKTQCSHMSSCSSSQVDRQRVHRMQEAVSLVSLLVLGSAGTIQGSVHVVPHAPTHSQEDFDLSRFMGQWFEAAVVSTCPHYMQRKRGNPVIVAVQLQHVASESNFTMTATTIRNGSCKQTSTVYGLTYTPGRFFHHVARLGADVDSQVVRTNYDEYAMMLLLSTEKPSGNKTTIVKLYSRTKDVSPAALDDFQTLVRRHGMSEDTIITNQNKGDCAAEPLFPTQENFDVTRFLGTWHDVAVASSCPHMQRHRGDAAIGKLVLESGTTESTLKMTRTVLRHGTCKEMSGDYELTSTPGRFFYHVAKWGADVDAYVVHTNYNEYAIVIMKKHKSSEQSSTSVKLYSRTMTVRATVLDDFKTLVREQGMSDDTVIIRQDKGDCVPGVPEEETPTQPETQRVRRNVLPSLAPPEVEGSGDDDDAPFFNGTEACKAAPDTGPCFGSVQRFYYNSSSMSCELFHYGGCLGNQNNFLSERECLQSCRSEAVCRLPMAAQPCTGQPPIWAFDSTSGLCVPYKQGFCQANANKFYSKAECEEYCGVIKDDGELLRAN</sequence>
<keyword evidence="22" id="KW-0560">Oxidoreductase</keyword>
<keyword evidence="13" id="KW-0165">Cleavage on pair of basic residues</keyword>
<dbReference type="CDD" id="cd22596">
    <property type="entry name" value="Kunitz_bikunin_1-like"/>
    <property type="match status" value="1"/>
</dbReference>
<evidence type="ECO:0000256" key="5">
    <source>
        <dbReference type="ARBA" id="ARBA00004514"/>
    </source>
</evidence>
<keyword evidence="27" id="KW-0539">Nucleus</keyword>
<keyword evidence="25" id="KW-1015">Disulfide bond</keyword>
<proteinExistence type="inferred from homology"/>
<evidence type="ECO:0000256" key="3">
    <source>
        <dbReference type="ARBA" id="ARBA00004240"/>
    </source>
</evidence>
<dbReference type="Gene3D" id="4.10.410.10">
    <property type="entry name" value="Pancreatic trypsin inhibitor Kunitz domain"/>
    <property type="match status" value="2"/>
</dbReference>
<keyword evidence="20" id="KW-0654">Proteoglycan</keyword>
<feature type="region of interest" description="Disordered" evidence="28">
    <location>
        <begin position="593"/>
        <end position="616"/>
    </location>
</feature>
<dbReference type="Pfam" id="PF00014">
    <property type="entry name" value="Kunitz_BPTI"/>
    <property type="match status" value="2"/>
</dbReference>
<dbReference type="InterPro" id="IPR002968">
    <property type="entry name" value="A1-microglobln"/>
</dbReference>
<dbReference type="PRINTS" id="PR00179">
    <property type="entry name" value="LIPOCALIN"/>
</dbReference>
<dbReference type="PROSITE" id="PS50279">
    <property type="entry name" value="BPTI_KUNITZ_2"/>
    <property type="match status" value="2"/>
</dbReference>
<evidence type="ECO:0000256" key="12">
    <source>
        <dbReference type="ARBA" id="ARBA00022530"/>
    </source>
</evidence>
<dbReference type="SUPFAM" id="SSF57362">
    <property type="entry name" value="BPTI-like"/>
    <property type="match status" value="2"/>
</dbReference>
<protein>
    <recommendedName>
        <fullName evidence="8">Protein AMBP</fullName>
    </recommendedName>
</protein>
<dbReference type="PANTHER" id="PTHR46676:SF1">
    <property type="entry name" value="PROTEIN AMBP"/>
    <property type="match status" value="1"/>
</dbReference>
<evidence type="ECO:0000256" key="26">
    <source>
        <dbReference type="ARBA" id="ARBA00023180"/>
    </source>
</evidence>
<evidence type="ECO:0000256" key="23">
    <source>
        <dbReference type="ARBA" id="ARBA00023128"/>
    </source>
</evidence>
<keyword evidence="29" id="KW-1133">Transmembrane helix</keyword>
<gene>
    <name evidence="31" type="ORF">F2P81_015922</name>
</gene>
<keyword evidence="17" id="KW-0999">Mitochondrion inner membrane</keyword>
<evidence type="ECO:0000256" key="19">
    <source>
        <dbReference type="ARBA" id="ARBA00022900"/>
    </source>
</evidence>
<evidence type="ECO:0000256" key="6">
    <source>
        <dbReference type="ARBA" id="ARBA00004637"/>
    </source>
</evidence>
<keyword evidence="9" id="KW-1003">Cell membrane</keyword>
<keyword evidence="24 29" id="KW-0472">Membrane</keyword>
<dbReference type="GO" id="GO:0005829">
    <property type="term" value="C:cytosol"/>
    <property type="evidence" value="ECO:0007669"/>
    <property type="project" value="UniProtKB-SubCell"/>
</dbReference>
<evidence type="ECO:0000256" key="16">
    <source>
        <dbReference type="ARBA" id="ARBA00022737"/>
    </source>
</evidence>
<dbReference type="GO" id="GO:0005743">
    <property type="term" value="C:mitochondrial inner membrane"/>
    <property type="evidence" value="ECO:0007669"/>
    <property type="project" value="UniProtKB-SubCell"/>
</dbReference>
<evidence type="ECO:0000256" key="14">
    <source>
        <dbReference type="ARBA" id="ARBA00022690"/>
    </source>
</evidence>
<evidence type="ECO:0000313" key="31">
    <source>
        <dbReference type="EMBL" id="KAF0031367.1"/>
    </source>
</evidence>
<evidence type="ECO:0000313" key="32">
    <source>
        <dbReference type="Proteomes" id="UP000438429"/>
    </source>
</evidence>
<keyword evidence="23" id="KW-0496">Mitochondrion</keyword>
<feature type="transmembrane region" description="Helical" evidence="29">
    <location>
        <begin position="39"/>
        <end position="57"/>
    </location>
</feature>
<dbReference type="InterPro" id="IPR022272">
    <property type="entry name" value="Lipocalin_CS"/>
</dbReference>
<dbReference type="GO" id="GO:0016491">
    <property type="term" value="F:oxidoreductase activity"/>
    <property type="evidence" value="ECO:0007669"/>
    <property type="project" value="UniProtKB-KW"/>
</dbReference>
<keyword evidence="14" id="KW-0646">Protease inhibitor</keyword>
<comment type="subcellular location">
    <subcellularLocation>
        <location evidence="2">Cell membrane</location>
        <topology evidence="2">Peripheral membrane protein</topology>
    </subcellularLocation>
    <subcellularLocation>
        <location evidence="5">Cytoplasm</location>
        <location evidence="5">Cytosol</location>
    </subcellularLocation>
    <subcellularLocation>
        <location evidence="3">Endoplasmic reticulum</location>
    </subcellularLocation>
    <subcellularLocation>
        <location evidence="6">Mitochondrion inner membrane</location>
        <topology evidence="6">Peripheral membrane protein</topology>
    </subcellularLocation>
    <subcellularLocation>
        <location evidence="1">Nucleus membrane</location>
    </subcellularLocation>
    <subcellularLocation>
        <location evidence="4">Secreted</location>
        <location evidence="4">Extracellular space</location>
        <location evidence="4">Extracellular matrix</location>
    </subcellularLocation>
</comment>
<name>A0A6A4SDS9_SCOMX</name>
<evidence type="ECO:0000256" key="18">
    <source>
        <dbReference type="ARBA" id="ARBA00022824"/>
    </source>
</evidence>
<keyword evidence="15" id="KW-0732">Signal</keyword>
<evidence type="ECO:0000256" key="1">
    <source>
        <dbReference type="ARBA" id="ARBA00004126"/>
    </source>
</evidence>
<comment type="caution">
    <text evidence="31">The sequence shown here is derived from an EMBL/GenBank/DDBJ whole genome shotgun (WGS) entry which is preliminary data.</text>
</comment>
<keyword evidence="18" id="KW-0256">Endoplasmic reticulum</keyword>
<keyword evidence="21" id="KW-0157">Chromophore</keyword>
<dbReference type="EMBL" id="VEVO01000014">
    <property type="protein sequence ID" value="KAF0031367.1"/>
    <property type="molecule type" value="Genomic_DNA"/>
</dbReference>
<evidence type="ECO:0000256" key="29">
    <source>
        <dbReference type="SAM" id="Phobius"/>
    </source>
</evidence>
<keyword evidence="26" id="KW-0325">Glycoprotein</keyword>
<dbReference type="InterPro" id="IPR036880">
    <property type="entry name" value="Kunitz_BPTI_sf"/>
</dbReference>
<evidence type="ECO:0000259" key="30">
    <source>
        <dbReference type="PROSITE" id="PS50279"/>
    </source>
</evidence>
<dbReference type="InterPro" id="IPR000566">
    <property type="entry name" value="Lipocln_cytosolic_FA-bd_dom"/>
</dbReference>
<dbReference type="InterPro" id="IPR012674">
    <property type="entry name" value="Calycin"/>
</dbReference>
<evidence type="ECO:0000256" key="17">
    <source>
        <dbReference type="ARBA" id="ARBA00022792"/>
    </source>
</evidence>
<evidence type="ECO:0000256" key="11">
    <source>
        <dbReference type="ARBA" id="ARBA00022525"/>
    </source>
</evidence>
<dbReference type="FunFam" id="4.10.410.10:FF:000005">
    <property type="entry name" value="Pancreatic trypsin inhibitor"/>
    <property type="match status" value="1"/>
</dbReference>
<evidence type="ECO:0000256" key="27">
    <source>
        <dbReference type="ARBA" id="ARBA00023242"/>
    </source>
</evidence>
<dbReference type="PROSITE" id="PS00280">
    <property type="entry name" value="BPTI_KUNITZ_1"/>
    <property type="match status" value="1"/>
</dbReference>
<dbReference type="PRINTS" id="PR00759">
    <property type="entry name" value="BASICPTASE"/>
</dbReference>
<accession>A0A6A4SDS9</accession>
<evidence type="ECO:0000256" key="21">
    <source>
        <dbReference type="ARBA" id="ARBA00022991"/>
    </source>
</evidence>
<dbReference type="AlphaFoldDB" id="A0A6A4SDS9"/>
<dbReference type="GO" id="GO:0004867">
    <property type="term" value="F:serine-type endopeptidase inhibitor activity"/>
    <property type="evidence" value="ECO:0007669"/>
    <property type="project" value="UniProtKB-KW"/>
</dbReference>
<feature type="domain" description="BPTI/Kunitz inhibitor" evidence="30">
    <location>
        <begin position="701"/>
        <end position="751"/>
    </location>
</feature>
<evidence type="ECO:0000256" key="20">
    <source>
        <dbReference type="ARBA" id="ARBA00022974"/>
    </source>
</evidence>
<feature type="domain" description="BPTI/Kunitz inhibitor" evidence="30">
    <location>
        <begin position="645"/>
        <end position="695"/>
    </location>
</feature>
<dbReference type="InterPro" id="IPR029856">
    <property type="entry name" value="AMBP"/>
</dbReference>
<evidence type="ECO:0000256" key="28">
    <source>
        <dbReference type="SAM" id="MobiDB-lite"/>
    </source>
</evidence>
<evidence type="ECO:0000256" key="10">
    <source>
        <dbReference type="ARBA" id="ARBA00022490"/>
    </source>
</evidence>
<organism evidence="31 32">
    <name type="scientific">Scophthalmus maximus</name>
    <name type="common">Turbot</name>
    <name type="synonym">Psetta maxima</name>
    <dbReference type="NCBI Taxonomy" id="52904"/>
    <lineage>
        <taxon>Eukaryota</taxon>
        <taxon>Metazoa</taxon>
        <taxon>Chordata</taxon>
        <taxon>Craniata</taxon>
        <taxon>Vertebrata</taxon>
        <taxon>Euteleostomi</taxon>
        <taxon>Actinopterygii</taxon>
        <taxon>Neopterygii</taxon>
        <taxon>Teleostei</taxon>
        <taxon>Neoteleostei</taxon>
        <taxon>Acanthomorphata</taxon>
        <taxon>Carangaria</taxon>
        <taxon>Pleuronectiformes</taxon>
        <taxon>Pleuronectoidei</taxon>
        <taxon>Scophthalmidae</taxon>
        <taxon>Scophthalmus</taxon>
    </lineage>
</organism>
<dbReference type="PANTHER" id="PTHR46676">
    <property type="entry name" value="PROTEIN AMBP"/>
    <property type="match status" value="1"/>
</dbReference>
<evidence type="ECO:0000256" key="9">
    <source>
        <dbReference type="ARBA" id="ARBA00022475"/>
    </source>
</evidence>
<evidence type="ECO:0000256" key="2">
    <source>
        <dbReference type="ARBA" id="ARBA00004202"/>
    </source>
</evidence>
<dbReference type="Gene3D" id="2.40.128.20">
    <property type="match status" value="3"/>
</dbReference>
<comment type="similarity">
    <text evidence="7">In the N-terminal section; belongs to the calycin superfamily. Lipocalin family.</text>
</comment>
<dbReference type="PRINTS" id="PR01215">
    <property type="entry name" value="A1MCGLOBULIN"/>
</dbReference>
<dbReference type="CDD" id="cd22597">
    <property type="entry name" value="Kunitz_bikunin_2-like"/>
    <property type="match status" value="1"/>
</dbReference>
<keyword evidence="19" id="KW-0722">Serine protease inhibitor</keyword>
<dbReference type="GO" id="GO:0005783">
    <property type="term" value="C:endoplasmic reticulum"/>
    <property type="evidence" value="ECO:0007669"/>
    <property type="project" value="UniProtKB-SubCell"/>
</dbReference>
<evidence type="ECO:0000256" key="7">
    <source>
        <dbReference type="ARBA" id="ARBA00008238"/>
    </source>
</evidence>
<dbReference type="Proteomes" id="UP000438429">
    <property type="component" value="Unassembled WGS sequence"/>
</dbReference>
<dbReference type="SUPFAM" id="SSF50814">
    <property type="entry name" value="Lipocalins"/>
    <property type="match status" value="3"/>
</dbReference>
<keyword evidence="29" id="KW-0812">Transmembrane</keyword>
<evidence type="ECO:0000256" key="4">
    <source>
        <dbReference type="ARBA" id="ARBA00004498"/>
    </source>
</evidence>
<keyword evidence="16" id="KW-0677">Repeat</keyword>
<keyword evidence="11" id="KW-0964">Secreted</keyword>
<dbReference type="CDD" id="cd19418">
    <property type="entry name" value="lipocalin_A1M-like"/>
    <property type="match status" value="1"/>
</dbReference>
<dbReference type="InterPro" id="IPR002223">
    <property type="entry name" value="Kunitz_BPTI"/>
</dbReference>
<keyword evidence="10" id="KW-0963">Cytoplasm</keyword>
<dbReference type="GO" id="GO:0005886">
    <property type="term" value="C:plasma membrane"/>
    <property type="evidence" value="ECO:0007669"/>
    <property type="project" value="UniProtKB-SubCell"/>
</dbReference>